<dbReference type="InterPro" id="IPR008638">
    <property type="entry name" value="FhaB/CdiA-like_TPS"/>
</dbReference>
<dbReference type="Gene3D" id="2.160.20.110">
    <property type="match status" value="1"/>
</dbReference>
<dbReference type="Proteomes" id="UP000027439">
    <property type="component" value="Unassembled WGS sequence"/>
</dbReference>
<dbReference type="EMBL" id="JFHE01000043">
    <property type="protein sequence ID" value="KDR27371.1"/>
    <property type="molecule type" value="Genomic_DNA"/>
</dbReference>
<dbReference type="OrthoDB" id="218680at2"/>
<name>A0A069NQR0_9BURK</name>
<dbReference type="InterPro" id="IPR050909">
    <property type="entry name" value="Bact_Autotransporter_VF"/>
</dbReference>
<dbReference type="PANTHER" id="PTHR12338">
    <property type="entry name" value="AUTOTRANSPORTER"/>
    <property type="match status" value="1"/>
</dbReference>
<dbReference type="STRING" id="1071679.BG57_23065"/>
<dbReference type="Gene3D" id="2.160.20.10">
    <property type="entry name" value="Single-stranded right-handed beta-helix, Pectin lyase-like"/>
    <property type="match status" value="1"/>
</dbReference>
<protein>
    <submittedName>
        <fullName evidence="2">Filamentous hemagglutinin</fullName>
    </submittedName>
</protein>
<evidence type="ECO:0000313" key="2">
    <source>
        <dbReference type="EMBL" id="KDR27371.1"/>
    </source>
</evidence>
<comment type="caution">
    <text evidence="2">The sequence shown here is derived from an EMBL/GenBank/DDBJ whole genome shotgun (WGS) entry which is preliminary data.</text>
</comment>
<accession>A0A069NQR0</accession>
<dbReference type="InterPro" id="IPR011050">
    <property type="entry name" value="Pectin_lyase_fold/virulence"/>
</dbReference>
<feature type="domain" description="Filamentous haemagglutinin FhaB/tRNA nuclease CdiA-like TPS" evidence="1">
    <location>
        <begin position="37"/>
        <end position="148"/>
    </location>
</feature>
<evidence type="ECO:0000313" key="3">
    <source>
        <dbReference type="Proteomes" id="UP000027439"/>
    </source>
</evidence>
<dbReference type="PANTHER" id="PTHR12338:SF5">
    <property type="entry name" value="ANTIGEN 43-RELATED"/>
    <property type="match status" value="1"/>
</dbReference>
<evidence type="ECO:0000259" key="1">
    <source>
        <dbReference type="SMART" id="SM00912"/>
    </source>
</evidence>
<dbReference type="InterPro" id="IPR012334">
    <property type="entry name" value="Pectin_lyas_fold"/>
</dbReference>
<reference evidence="2 3" key="1">
    <citation type="submission" date="2014-03" db="EMBL/GenBank/DDBJ databases">
        <title>Draft Genome Sequences of Four Burkholderia Strains.</title>
        <authorList>
            <person name="Liu X.Y."/>
            <person name="Li C.X."/>
            <person name="Xu J.H."/>
        </authorList>
    </citation>
    <scope>NUCLEOTIDE SEQUENCE [LARGE SCALE GENOMIC DNA]</scope>
    <source>
        <strain evidence="2 3">R27</strain>
    </source>
</reference>
<dbReference type="NCBIfam" id="TIGR01901">
    <property type="entry name" value="adhes_NPXG"/>
    <property type="match status" value="1"/>
</dbReference>
<organism evidence="2 3">
    <name type="scientific">Caballeronia grimmiae</name>
    <dbReference type="NCBI Taxonomy" id="1071679"/>
    <lineage>
        <taxon>Bacteria</taxon>
        <taxon>Pseudomonadati</taxon>
        <taxon>Pseudomonadota</taxon>
        <taxon>Betaproteobacteria</taxon>
        <taxon>Burkholderiales</taxon>
        <taxon>Burkholderiaceae</taxon>
        <taxon>Caballeronia</taxon>
    </lineage>
</organism>
<sequence>MNRRVRTPRPVQAKALRRTATVLLGAGLAVACNVWAAAPLPSGGKFVAGAGAITFTGARLTVTQSTSRAVIDWCSFSIDKDHAVMIQNGSGATLSRVTGAEQSVLRGSLSATGSFYLINPQGVLVGPSGVVTTGGRFVASALDISNDAFMAGGPLTFTGSGTGVVLNLGKITSTGGDVFLIARKLVENDGTISAPSGSAELAAGDQVLVRGTTGLPQTFVQSTGSRGDVVDKGTIAAAQIALQAADGKVYALAGNTNALRATGTATRDGHVWLIANDGTAHVHGRIEATNPVGGGTVDTKGAALHLDNADVHAANWNLNAPVFNVGPLTTAALLSQSGQGTSLTLVASRGDIVMEQTMRWAGNASLTLNAAGSVTVGPMATLANSGTANLLLRADMGGQNNGGGVANLGTIDWSKSSGLVSSYHDGNGLDVAGYTKSNATWTVPAYSGIRSQFTDYVLVDSLDDLNKISQRLGGTYALGRDIDASPAANNFQPIDTGTANGFIGQLDGLGHTIANVGIFSEDDVTDRSGAGLFSTIGNTGVVRNLKLANERITVYFVPAGGLAARSSGLVSNVYADGIVMDVASGPSAGLIGTNSGVIYRAGSNVAVSGSGGSGGLVGNNSGTILQSFATGSAGGGSHSSAGGLAASNSGLIRQSYSTASVSAFSGQGGLVDSNSGTIEQSFASGPVNTFPLPFYRGGIAEYNAGKIAADVFWDRDKSGQSSGVGMGTSVSTANGLTTGQMSVAASFGPTWDFGAGGTWVILPNTTHPILRWQLQQ</sequence>
<dbReference type="SMART" id="SM00912">
    <property type="entry name" value="Haemagg_act"/>
    <property type="match status" value="1"/>
</dbReference>
<gene>
    <name evidence="2" type="ORF">BG57_23065</name>
</gene>
<proteinExistence type="predicted"/>
<dbReference type="PROSITE" id="PS51257">
    <property type="entry name" value="PROKAR_LIPOPROTEIN"/>
    <property type="match status" value="1"/>
</dbReference>
<dbReference type="SUPFAM" id="SSF51126">
    <property type="entry name" value="Pectin lyase-like"/>
    <property type="match status" value="1"/>
</dbReference>
<dbReference type="AlphaFoldDB" id="A0A069NQR0"/>
<dbReference type="eggNOG" id="COG3210">
    <property type="taxonomic scope" value="Bacteria"/>
</dbReference>